<sequence length="206" mass="23319">MPTPLSTPTILRILQTQEVIPPTAEPTRRGMRWSTTTGLEHLMWLSKSADGALQLLLNTGDAKFAPLFREYGRFATRIRRQGNLLAVWPSKKDQADLEKLKNEAETALRFIRDRADLCDVMLEQEDLLYRGQWYAELGLFSYPTRLVKTLILAEDLGNQTLIEDARRRIHSGIATAPNGDEVDVLRSSREVAKEYGKILGRPIDVG</sequence>
<name>A0A9W6KDY8_9ACTN</name>
<comment type="caution">
    <text evidence="1">The sequence shown here is derived from an EMBL/GenBank/DDBJ whole genome shotgun (WGS) entry which is preliminary data.</text>
</comment>
<reference evidence="1" key="2">
    <citation type="submission" date="2023-01" db="EMBL/GenBank/DDBJ databases">
        <authorList>
            <person name="Sun Q."/>
            <person name="Evtushenko L."/>
        </authorList>
    </citation>
    <scope>NUCLEOTIDE SEQUENCE</scope>
    <source>
        <strain evidence="1">VKM Ac-1321</strain>
    </source>
</reference>
<protein>
    <submittedName>
        <fullName evidence="1">Uncharacterized protein</fullName>
    </submittedName>
</protein>
<accession>A0A9W6KDY8</accession>
<organism evidence="1 2">
    <name type="scientific">Dactylosporangium matsuzakiense</name>
    <dbReference type="NCBI Taxonomy" id="53360"/>
    <lineage>
        <taxon>Bacteria</taxon>
        <taxon>Bacillati</taxon>
        <taxon>Actinomycetota</taxon>
        <taxon>Actinomycetes</taxon>
        <taxon>Micromonosporales</taxon>
        <taxon>Micromonosporaceae</taxon>
        <taxon>Dactylosporangium</taxon>
    </lineage>
</organism>
<evidence type="ECO:0000313" key="1">
    <source>
        <dbReference type="EMBL" id="GLL00302.1"/>
    </source>
</evidence>
<evidence type="ECO:0000313" key="2">
    <source>
        <dbReference type="Proteomes" id="UP001143480"/>
    </source>
</evidence>
<keyword evidence="2" id="KW-1185">Reference proteome</keyword>
<dbReference type="AlphaFoldDB" id="A0A9W6KDY8"/>
<dbReference type="RefSeq" id="WP_261962682.1">
    <property type="nucleotide sequence ID" value="NZ_BAAAXA010000001.1"/>
</dbReference>
<gene>
    <name evidence="1" type="ORF">GCM10017581_020420</name>
</gene>
<reference evidence="1" key="1">
    <citation type="journal article" date="2014" name="Int. J. Syst. Evol. Microbiol.">
        <title>Complete genome sequence of Corynebacterium casei LMG S-19264T (=DSM 44701T), isolated from a smear-ripened cheese.</title>
        <authorList>
            <consortium name="US DOE Joint Genome Institute (JGI-PGF)"/>
            <person name="Walter F."/>
            <person name="Albersmeier A."/>
            <person name="Kalinowski J."/>
            <person name="Ruckert C."/>
        </authorList>
    </citation>
    <scope>NUCLEOTIDE SEQUENCE</scope>
    <source>
        <strain evidence="1">VKM Ac-1321</strain>
    </source>
</reference>
<dbReference type="Proteomes" id="UP001143480">
    <property type="component" value="Unassembled WGS sequence"/>
</dbReference>
<dbReference type="EMBL" id="BSFP01000008">
    <property type="protein sequence ID" value="GLL00302.1"/>
    <property type="molecule type" value="Genomic_DNA"/>
</dbReference>
<proteinExistence type="predicted"/>